<name>A0AAV4IJK2_9GAST</name>
<reference evidence="2 3" key="1">
    <citation type="journal article" date="2021" name="Elife">
        <title>Chloroplast acquisition without the gene transfer in kleptoplastic sea slugs, Plakobranchus ocellatus.</title>
        <authorList>
            <person name="Maeda T."/>
            <person name="Takahashi S."/>
            <person name="Yoshida T."/>
            <person name="Shimamura S."/>
            <person name="Takaki Y."/>
            <person name="Nagai Y."/>
            <person name="Toyoda A."/>
            <person name="Suzuki Y."/>
            <person name="Arimoto A."/>
            <person name="Ishii H."/>
            <person name="Satoh N."/>
            <person name="Nishiyama T."/>
            <person name="Hasebe M."/>
            <person name="Maruyama T."/>
            <person name="Minagawa J."/>
            <person name="Obokata J."/>
            <person name="Shigenobu S."/>
        </authorList>
    </citation>
    <scope>NUCLEOTIDE SEQUENCE [LARGE SCALE GENOMIC DNA]</scope>
</reference>
<evidence type="ECO:0000313" key="3">
    <source>
        <dbReference type="Proteomes" id="UP000762676"/>
    </source>
</evidence>
<keyword evidence="3" id="KW-1185">Reference proteome</keyword>
<keyword evidence="1" id="KW-0472">Membrane</keyword>
<keyword evidence="1" id="KW-1133">Transmembrane helix</keyword>
<protein>
    <submittedName>
        <fullName evidence="2">Uncharacterized protein</fullName>
    </submittedName>
</protein>
<organism evidence="2 3">
    <name type="scientific">Elysia marginata</name>
    <dbReference type="NCBI Taxonomy" id="1093978"/>
    <lineage>
        <taxon>Eukaryota</taxon>
        <taxon>Metazoa</taxon>
        <taxon>Spiralia</taxon>
        <taxon>Lophotrochozoa</taxon>
        <taxon>Mollusca</taxon>
        <taxon>Gastropoda</taxon>
        <taxon>Heterobranchia</taxon>
        <taxon>Euthyneura</taxon>
        <taxon>Panpulmonata</taxon>
        <taxon>Sacoglossa</taxon>
        <taxon>Placobranchoidea</taxon>
        <taxon>Plakobranchidae</taxon>
        <taxon>Elysia</taxon>
    </lineage>
</organism>
<proteinExistence type="predicted"/>
<dbReference type="EMBL" id="BMAT01009615">
    <property type="protein sequence ID" value="GFS09883.1"/>
    <property type="molecule type" value="Genomic_DNA"/>
</dbReference>
<evidence type="ECO:0000256" key="1">
    <source>
        <dbReference type="SAM" id="Phobius"/>
    </source>
</evidence>
<feature type="transmembrane region" description="Helical" evidence="1">
    <location>
        <begin position="22"/>
        <end position="50"/>
    </location>
</feature>
<accession>A0AAV4IJK2</accession>
<dbReference type="Proteomes" id="UP000762676">
    <property type="component" value="Unassembled WGS sequence"/>
</dbReference>
<comment type="caution">
    <text evidence="2">The sequence shown here is derived from an EMBL/GenBank/DDBJ whole genome shotgun (WGS) entry which is preliminary data.</text>
</comment>
<sequence>MAVPLHKAQQTVGESNMSYFDVLFVILLRITPGIIPIVLKVVSLLFAVAWRVRPAAVRVIPLEKILGILDTKAGRSYTLGVIVECHVAWLQVTHLRDLRFYEPVHQRWKIGKADAIVGNSHTLRFVKVIWRPDVTPR</sequence>
<gene>
    <name evidence="2" type="ORF">ElyMa_004794000</name>
</gene>
<keyword evidence="1" id="KW-0812">Transmembrane</keyword>
<dbReference type="AlphaFoldDB" id="A0AAV4IJK2"/>
<evidence type="ECO:0000313" key="2">
    <source>
        <dbReference type="EMBL" id="GFS09883.1"/>
    </source>
</evidence>